<reference evidence="2" key="1">
    <citation type="submission" date="2016-01" db="EMBL/GenBank/DDBJ databases">
        <title>Draft genome of Chromobacterium sp. F49.</title>
        <authorList>
            <person name="Hong K.W."/>
        </authorList>
    </citation>
    <scope>NUCLEOTIDE SEQUENCE [LARGE SCALE GENOMIC DNA]</scope>
    <source>
        <strain evidence="2">P7IIIA</strain>
    </source>
</reference>
<evidence type="ECO:0000313" key="2">
    <source>
        <dbReference type="Proteomes" id="UP000076567"/>
    </source>
</evidence>
<evidence type="ECO:0000313" key="1">
    <source>
        <dbReference type="EMBL" id="KZE67995.1"/>
    </source>
</evidence>
<dbReference type="Proteomes" id="UP000076567">
    <property type="component" value="Unassembled WGS sequence"/>
</dbReference>
<dbReference type="RefSeq" id="WP_066238500.1">
    <property type="nucleotide sequence ID" value="NZ_LRFC01000006.1"/>
</dbReference>
<keyword evidence="2" id="KW-1185">Reference proteome</keyword>
<sequence>MYDNEVYNLIKKNILVDRHKIIVAKNYILEQDTVVIEIENLLNKFTSSQGYPMITTFVIHESVPLEEQVQQASGFISWYIAFSQAILELIHNNYLLVTNQQLYPYNGLQINWTTVVPGYGGRSASWNFTEYIVLIPSQVKKSFTQLNNNFTLFDVDLFISKLEIDNAHPDVIEAIIDTITCFKKELYRPTLTMLGKAVEGAWIELGISLLNYAINQNIDEEKNNQLLERLMGPDSFAFKVSKVIDLYSSHYKDWFKPVKVDTNIIPSQLAEIKIWTDVVREARNAIHFGAKVNSDNNYEKTAIILLASISHFKTIYSLKLSADTLVDREK</sequence>
<dbReference type="EMBL" id="LRFC01000006">
    <property type="protein sequence ID" value="KZE67995.1"/>
    <property type="molecule type" value="Genomic_DNA"/>
</dbReference>
<name>A0A165NWY0_9BACL</name>
<proteinExistence type="predicted"/>
<protein>
    <submittedName>
        <fullName evidence="1">Uncharacterized protein</fullName>
    </submittedName>
</protein>
<accession>A0A165NWY0</accession>
<dbReference type="AlphaFoldDB" id="A0A165NWY0"/>
<comment type="caution">
    <text evidence="1">The sequence shown here is derived from an EMBL/GenBank/DDBJ whole genome shotgun (WGS) entry which is preliminary data.</text>
</comment>
<gene>
    <name evidence="1" type="ORF">AWM68_17645</name>
</gene>
<organism evidence="1 2">
    <name type="scientific">Fictibacillus phosphorivorans</name>
    <dbReference type="NCBI Taxonomy" id="1221500"/>
    <lineage>
        <taxon>Bacteria</taxon>
        <taxon>Bacillati</taxon>
        <taxon>Bacillota</taxon>
        <taxon>Bacilli</taxon>
        <taxon>Bacillales</taxon>
        <taxon>Fictibacillaceae</taxon>
        <taxon>Fictibacillus</taxon>
    </lineage>
</organism>
<dbReference type="OrthoDB" id="7058435at2"/>